<dbReference type="InterPro" id="IPR027417">
    <property type="entry name" value="P-loop_NTPase"/>
</dbReference>
<dbReference type="GO" id="GO:0003924">
    <property type="term" value="F:GTPase activity"/>
    <property type="evidence" value="ECO:0007669"/>
    <property type="project" value="TreeGrafter"/>
</dbReference>
<evidence type="ECO:0000256" key="2">
    <source>
        <dbReference type="ARBA" id="ARBA00023134"/>
    </source>
</evidence>
<protein>
    <recommendedName>
        <fullName evidence="4">G domain-containing protein</fullName>
    </recommendedName>
</protein>
<keyword evidence="2" id="KW-0342">GTP-binding</keyword>
<reference evidence="3" key="1">
    <citation type="journal article" date="2015" name="Nature">
        <title>Complex archaea that bridge the gap between prokaryotes and eukaryotes.</title>
        <authorList>
            <person name="Spang A."/>
            <person name="Saw J.H."/>
            <person name="Jorgensen S.L."/>
            <person name="Zaremba-Niedzwiedzka K."/>
            <person name="Martijn J."/>
            <person name="Lind A.E."/>
            <person name="van Eijk R."/>
            <person name="Schleper C."/>
            <person name="Guy L."/>
            <person name="Ettema T.J."/>
        </authorList>
    </citation>
    <scope>NUCLEOTIDE SEQUENCE</scope>
</reference>
<dbReference type="GO" id="GO:0005525">
    <property type="term" value="F:GTP binding"/>
    <property type="evidence" value="ECO:0007669"/>
    <property type="project" value="UniProtKB-KW"/>
</dbReference>
<dbReference type="GO" id="GO:0009267">
    <property type="term" value="P:cellular response to starvation"/>
    <property type="evidence" value="ECO:0007669"/>
    <property type="project" value="TreeGrafter"/>
</dbReference>
<keyword evidence="1" id="KW-0547">Nucleotide-binding</keyword>
<dbReference type="GO" id="GO:0010507">
    <property type="term" value="P:negative regulation of autophagy"/>
    <property type="evidence" value="ECO:0007669"/>
    <property type="project" value="TreeGrafter"/>
</dbReference>
<organism evidence="3">
    <name type="scientific">marine sediment metagenome</name>
    <dbReference type="NCBI Taxonomy" id="412755"/>
    <lineage>
        <taxon>unclassified sequences</taxon>
        <taxon>metagenomes</taxon>
        <taxon>ecological metagenomes</taxon>
    </lineage>
</organism>
<dbReference type="Pfam" id="PF04670">
    <property type="entry name" value="Gtr1_RagA"/>
    <property type="match status" value="1"/>
</dbReference>
<sequence length="304" mass="35703">MGLDNAGKTSIITAITKRFGFEEKVGTLLPTRRIARDSFRFLGIEFSRMDFGGQRQYREEYLKNPIKYLSGTDLVYYVIDAQDYNRYIESIDYLEQILLFYKEEQDYPPVCVLFHKFDPQLVDDKVINKKILTLKQALTRYSNTFDIFFFETTIFDIKSIMDAFSSGLSMLFEKMEMVSHLFSEISKSYNSILIALFDSKGITLGEFYRPHLQLKEKLKVYDIYLELQKRVVSENRNLLEFSDKFESGERFSGVIEVLKFGNLDFYLLFIVREDKTDLEKTVTVLDKIEAAKPQMENLILQIIQ</sequence>
<accession>A0A0F9NJP9</accession>
<dbReference type="InterPro" id="IPR006762">
    <property type="entry name" value="Gtr1_RagA"/>
</dbReference>
<comment type="caution">
    <text evidence="3">The sequence shown here is derived from an EMBL/GenBank/DDBJ whole genome shotgun (WGS) entry which is preliminary data.</text>
</comment>
<dbReference type="SUPFAM" id="SSF52540">
    <property type="entry name" value="P-loop containing nucleoside triphosphate hydrolases"/>
    <property type="match status" value="1"/>
</dbReference>
<dbReference type="GO" id="GO:1990131">
    <property type="term" value="C:Gtr1-Gtr2 GTPase complex"/>
    <property type="evidence" value="ECO:0007669"/>
    <property type="project" value="TreeGrafter"/>
</dbReference>
<dbReference type="GO" id="GO:0005634">
    <property type="term" value="C:nucleus"/>
    <property type="evidence" value="ECO:0007669"/>
    <property type="project" value="TreeGrafter"/>
</dbReference>
<dbReference type="GO" id="GO:1904263">
    <property type="term" value="P:positive regulation of TORC1 signaling"/>
    <property type="evidence" value="ECO:0007669"/>
    <property type="project" value="TreeGrafter"/>
</dbReference>
<evidence type="ECO:0000313" key="3">
    <source>
        <dbReference type="EMBL" id="KKN12217.1"/>
    </source>
</evidence>
<dbReference type="EMBL" id="LAZR01004053">
    <property type="protein sequence ID" value="KKN12217.1"/>
    <property type="molecule type" value="Genomic_DNA"/>
</dbReference>
<dbReference type="AlphaFoldDB" id="A0A0F9NJP9"/>
<dbReference type="GO" id="GO:0005764">
    <property type="term" value="C:lysosome"/>
    <property type="evidence" value="ECO:0007669"/>
    <property type="project" value="TreeGrafter"/>
</dbReference>
<evidence type="ECO:0000256" key="1">
    <source>
        <dbReference type="ARBA" id="ARBA00022741"/>
    </source>
</evidence>
<dbReference type="Gene3D" id="3.40.50.300">
    <property type="entry name" value="P-loop containing nucleotide triphosphate hydrolases"/>
    <property type="match status" value="1"/>
</dbReference>
<evidence type="ECO:0008006" key="4">
    <source>
        <dbReference type="Google" id="ProtNLM"/>
    </source>
</evidence>
<dbReference type="PANTHER" id="PTHR11259:SF2">
    <property type="entry name" value="GH16429P"/>
    <property type="match status" value="1"/>
</dbReference>
<proteinExistence type="predicted"/>
<gene>
    <name evidence="3" type="ORF">LCGC14_1018650</name>
</gene>
<name>A0A0F9NJP9_9ZZZZ</name>
<dbReference type="PANTHER" id="PTHR11259">
    <property type="entry name" value="RAS-RELATED GTP BINDING RAG/GTR YEAST"/>
    <property type="match status" value="1"/>
</dbReference>